<evidence type="ECO:0000313" key="4">
    <source>
        <dbReference type="Proteomes" id="UP000655589"/>
    </source>
</evidence>
<dbReference type="RefSeq" id="WP_171105776.1">
    <property type="nucleotide sequence ID" value="NZ_BMPT01000001.1"/>
</dbReference>
<dbReference type="AlphaFoldDB" id="A0A8H9GD19"/>
<dbReference type="Proteomes" id="UP000655589">
    <property type="component" value="Unassembled WGS sequence"/>
</dbReference>
<dbReference type="EMBL" id="BMPT01000001">
    <property type="protein sequence ID" value="GGM08866.1"/>
    <property type="molecule type" value="Genomic_DNA"/>
</dbReference>
<gene>
    <name evidence="3" type="ORF">GCM10010102_00970</name>
</gene>
<evidence type="ECO:0000313" key="3">
    <source>
        <dbReference type="EMBL" id="GGM08866.1"/>
    </source>
</evidence>
<proteinExistence type="predicted"/>
<protein>
    <submittedName>
        <fullName evidence="3">Uncharacterized protein</fullName>
    </submittedName>
</protein>
<reference evidence="3" key="1">
    <citation type="journal article" date="2014" name="Int. J. Syst. Evol. Microbiol.">
        <title>Complete genome sequence of Corynebacterium casei LMG S-19264T (=DSM 44701T), isolated from a smear-ripened cheese.</title>
        <authorList>
            <consortium name="US DOE Joint Genome Institute (JGI-PGF)"/>
            <person name="Walter F."/>
            <person name="Albersmeier A."/>
            <person name="Kalinowski J."/>
            <person name="Ruckert C."/>
        </authorList>
    </citation>
    <scope>NUCLEOTIDE SEQUENCE</scope>
    <source>
        <strain evidence="3">JCM 3051</strain>
    </source>
</reference>
<evidence type="ECO:0000256" key="1">
    <source>
        <dbReference type="SAM" id="MobiDB-lite"/>
    </source>
</evidence>
<evidence type="ECO:0000256" key="2">
    <source>
        <dbReference type="SAM" id="Phobius"/>
    </source>
</evidence>
<feature type="transmembrane region" description="Helical" evidence="2">
    <location>
        <begin position="35"/>
        <end position="57"/>
    </location>
</feature>
<keyword evidence="2" id="KW-1133">Transmembrane helix</keyword>
<feature type="region of interest" description="Disordered" evidence="1">
    <location>
        <begin position="67"/>
        <end position="94"/>
    </location>
</feature>
<organism evidence="3 4">
    <name type="scientific">Promicromonospora citrea</name>
    <dbReference type="NCBI Taxonomy" id="43677"/>
    <lineage>
        <taxon>Bacteria</taxon>
        <taxon>Bacillati</taxon>
        <taxon>Actinomycetota</taxon>
        <taxon>Actinomycetes</taxon>
        <taxon>Micrococcales</taxon>
        <taxon>Promicromonosporaceae</taxon>
        <taxon>Promicromonospora</taxon>
    </lineage>
</organism>
<reference evidence="3" key="2">
    <citation type="submission" date="2020-09" db="EMBL/GenBank/DDBJ databases">
        <authorList>
            <person name="Sun Q."/>
            <person name="Ohkuma M."/>
        </authorList>
    </citation>
    <scope>NUCLEOTIDE SEQUENCE</scope>
    <source>
        <strain evidence="3">JCM 3051</strain>
    </source>
</reference>
<keyword evidence="4" id="KW-1185">Reference proteome</keyword>
<keyword evidence="2" id="KW-0472">Membrane</keyword>
<accession>A0A8H9GD19</accession>
<comment type="caution">
    <text evidence="3">The sequence shown here is derived from an EMBL/GenBank/DDBJ whole genome shotgun (WGS) entry which is preliminary data.</text>
</comment>
<sequence length="258" mass="26096">MNRYDNPVSDHVIDLGVGTTAEPTRQERRRQWARTGGVGAGAVVLVAALAFGVVQLAPGQADAVGTRPTATLPADGGSTAGPAGGSTAEPNDTVNDTAAACSAAGLEPLYPTGNAPHEGAAAAAASIVTAASACDADGLMALAADSGTELLFGSETPEQTFALPEAEGADHYGILVTLLGSTRPAVAGGPEDNPTVVWPRVATPELRDDDAAWQEVVDAGILTQEEADAQRADTTFGYTGMVVGIAANGTWRYYSSTD</sequence>
<name>A0A8H9GD19_9MICO</name>
<keyword evidence="2" id="KW-0812">Transmembrane</keyword>